<dbReference type="SMART" id="SM00382">
    <property type="entry name" value="AAA"/>
    <property type="match status" value="1"/>
</dbReference>
<dbReference type="SUPFAM" id="SSF52540">
    <property type="entry name" value="P-loop containing nucleoside triphosphate hydrolases"/>
    <property type="match status" value="1"/>
</dbReference>
<evidence type="ECO:0000256" key="4">
    <source>
        <dbReference type="ARBA" id="ARBA00022475"/>
    </source>
</evidence>
<dbReference type="EMBL" id="BIMW01000058">
    <property type="protein sequence ID" value="GCE92947.1"/>
    <property type="molecule type" value="Genomic_DNA"/>
</dbReference>
<dbReference type="Gene3D" id="3.40.50.300">
    <property type="entry name" value="P-loop containing nucleotide triphosphate hydrolases"/>
    <property type="match status" value="1"/>
</dbReference>
<dbReference type="InterPro" id="IPR013563">
    <property type="entry name" value="Oligopep_ABC_C"/>
</dbReference>
<dbReference type="InterPro" id="IPR003593">
    <property type="entry name" value="AAA+_ATPase"/>
</dbReference>
<comment type="caution">
    <text evidence="9">The sequence shown here is derived from an EMBL/GenBank/DDBJ whole genome shotgun (WGS) entry which is preliminary data.</text>
</comment>
<dbReference type="InterPro" id="IPR050388">
    <property type="entry name" value="ABC_Ni/Peptide_Import"/>
</dbReference>
<evidence type="ECO:0000259" key="8">
    <source>
        <dbReference type="PROSITE" id="PS50893"/>
    </source>
</evidence>
<accession>A0A5M3T249</accession>
<dbReference type="Pfam" id="PF08352">
    <property type="entry name" value="oligo_HPY"/>
    <property type="match status" value="1"/>
</dbReference>
<keyword evidence="10" id="KW-1185">Reference proteome</keyword>
<dbReference type="InterPro" id="IPR027417">
    <property type="entry name" value="P-loop_NTPase"/>
</dbReference>
<gene>
    <name evidence="9" type="ORF">NIES46_09950</name>
</gene>
<dbReference type="PANTHER" id="PTHR43297">
    <property type="entry name" value="OLIGOPEPTIDE TRANSPORT ATP-BINDING PROTEIN APPD"/>
    <property type="match status" value="1"/>
</dbReference>
<dbReference type="RefSeq" id="WP_006619652.1">
    <property type="nucleotide sequence ID" value="NZ_BIMW01000058.1"/>
</dbReference>
<dbReference type="GO" id="GO:0005524">
    <property type="term" value="F:ATP binding"/>
    <property type="evidence" value="ECO:0007669"/>
    <property type="project" value="UniProtKB-KW"/>
</dbReference>
<organism evidence="9 10">
    <name type="scientific">Limnospira platensis NIES-46</name>
    <dbReference type="NCBI Taxonomy" id="1236695"/>
    <lineage>
        <taxon>Bacteria</taxon>
        <taxon>Bacillati</taxon>
        <taxon>Cyanobacteriota</taxon>
        <taxon>Cyanophyceae</taxon>
        <taxon>Oscillatoriophycideae</taxon>
        <taxon>Oscillatoriales</taxon>
        <taxon>Sirenicapillariaceae</taxon>
        <taxon>Limnospira</taxon>
    </lineage>
</organism>
<dbReference type="PROSITE" id="PS50893">
    <property type="entry name" value="ABC_TRANSPORTER_2"/>
    <property type="match status" value="1"/>
</dbReference>
<dbReference type="CDD" id="cd03257">
    <property type="entry name" value="ABC_NikE_OppD_transporters"/>
    <property type="match status" value="1"/>
</dbReference>
<dbReference type="InterPro" id="IPR017871">
    <property type="entry name" value="ABC_transporter-like_CS"/>
</dbReference>
<evidence type="ECO:0000256" key="2">
    <source>
        <dbReference type="ARBA" id="ARBA00005417"/>
    </source>
</evidence>
<protein>
    <submittedName>
        <fullName evidence="9">Oligopeptide ABC transporter ATP-binding protein</fullName>
    </submittedName>
</protein>
<keyword evidence="5" id="KW-0547">Nucleotide-binding</keyword>
<dbReference type="PANTHER" id="PTHR43297:SF2">
    <property type="entry name" value="DIPEPTIDE TRANSPORT ATP-BINDING PROTEIN DPPD"/>
    <property type="match status" value="1"/>
</dbReference>
<keyword evidence="4" id="KW-1003">Cell membrane</keyword>
<evidence type="ECO:0000256" key="5">
    <source>
        <dbReference type="ARBA" id="ARBA00022741"/>
    </source>
</evidence>
<evidence type="ECO:0000313" key="10">
    <source>
        <dbReference type="Proteomes" id="UP000326169"/>
    </source>
</evidence>
<dbReference type="NCBIfam" id="TIGR01727">
    <property type="entry name" value="oligo_HPY"/>
    <property type="match status" value="1"/>
</dbReference>
<evidence type="ECO:0000256" key="3">
    <source>
        <dbReference type="ARBA" id="ARBA00022448"/>
    </source>
</evidence>
<dbReference type="GeneID" id="301681903"/>
<proteinExistence type="inferred from homology"/>
<name>A0A5M3T249_LIMPL</name>
<feature type="domain" description="ABC transporter" evidence="8">
    <location>
        <begin position="7"/>
        <end position="258"/>
    </location>
</feature>
<comment type="subcellular location">
    <subcellularLocation>
        <location evidence="1">Cell membrane</location>
        <topology evidence="1">Peripheral membrane protein</topology>
    </subcellularLocation>
</comment>
<dbReference type="Pfam" id="PF00005">
    <property type="entry name" value="ABC_tran"/>
    <property type="match status" value="1"/>
</dbReference>
<comment type="similarity">
    <text evidence="2">Belongs to the ABC transporter superfamily.</text>
</comment>
<evidence type="ECO:0000256" key="1">
    <source>
        <dbReference type="ARBA" id="ARBA00004202"/>
    </source>
</evidence>
<dbReference type="Proteomes" id="UP000326169">
    <property type="component" value="Unassembled WGS sequence"/>
</dbReference>
<keyword evidence="7" id="KW-0472">Membrane</keyword>
<evidence type="ECO:0000256" key="7">
    <source>
        <dbReference type="ARBA" id="ARBA00023136"/>
    </source>
</evidence>
<evidence type="ECO:0000256" key="6">
    <source>
        <dbReference type="ARBA" id="ARBA00022840"/>
    </source>
</evidence>
<sequence length="324" mass="35674">MMISPLLQVKNLETRFITTDGVVKAVNGISYHVNAGETLGIVGESGSGKSAGVLSILRLISANSGRISGGEIWFEKQDLLKVNKSALRRIRGNKISMIFQDPMTCLNPVLTIGKQITEAIQVHSGATKLEAQQQAIALLEKVGISSAKRRLGSYPYQFSGGMRQRVMIAMALACHPQLLIADEPTTALDVTVQAQVIEMIKQLQNEMGMAVIWITHDLALLARFADRILVMYAGQIVEEAPVNQLYKHPRHPYTMGLLKSLPRPDRDMGETLPAIPGTPPDLINYPQGCPFAPRCQYAIDRCFQEDPILELVATHHQVACWVKP</sequence>
<dbReference type="PROSITE" id="PS00211">
    <property type="entry name" value="ABC_TRANSPORTER_1"/>
    <property type="match status" value="1"/>
</dbReference>
<evidence type="ECO:0000313" key="9">
    <source>
        <dbReference type="EMBL" id="GCE92947.1"/>
    </source>
</evidence>
<keyword evidence="3" id="KW-0813">Transport</keyword>
<dbReference type="InterPro" id="IPR003439">
    <property type="entry name" value="ABC_transporter-like_ATP-bd"/>
</dbReference>
<reference evidence="9 10" key="1">
    <citation type="journal article" date="2019" name="J Genomics">
        <title>The Draft Genome of a Hydrogen-producing Cyanobacterium, Arthrospira platensis NIES-46.</title>
        <authorList>
            <person name="Suzuki S."/>
            <person name="Yamaguchi H."/>
            <person name="Kawachi M."/>
        </authorList>
    </citation>
    <scope>NUCLEOTIDE SEQUENCE [LARGE SCALE GENOMIC DNA]</scope>
    <source>
        <strain evidence="9 10">NIES-46</strain>
    </source>
</reference>
<keyword evidence="6 9" id="KW-0067">ATP-binding</keyword>